<evidence type="ECO:0000313" key="1">
    <source>
        <dbReference type="EMBL" id="KAL3538197.1"/>
    </source>
</evidence>
<evidence type="ECO:0000313" key="2">
    <source>
        <dbReference type="Proteomes" id="UP001630127"/>
    </source>
</evidence>
<sequence>MWLFLLSDCELATMLELVERRRIKVSKKVSGQTEKDDQLDDDCSSNKFGYDVNHLSGMPSSYSNTVQLEGGIGATQAEEVAAIGGGVIVVLFCRLHVIG</sequence>
<accession>A0ABD3B4Z5</accession>
<comment type="caution">
    <text evidence="1">The sequence shown here is derived from an EMBL/GenBank/DDBJ whole genome shotgun (WGS) entry which is preliminary data.</text>
</comment>
<reference evidence="1 2" key="1">
    <citation type="submission" date="2024-11" db="EMBL/GenBank/DDBJ databases">
        <title>A near-complete genome assembly of Cinchona calisaya.</title>
        <authorList>
            <person name="Lian D.C."/>
            <person name="Zhao X.W."/>
            <person name="Wei L."/>
        </authorList>
    </citation>
    <scope>NUCLEOTIDE SEQUENCE [LARGE SCALE GENOMIC DNA]</scope>
    <source>
        <tissue evidence="1">Nenye</tissue>
    </source>
</reference>
<proteinExistence type="predicted"/>
<dbReference type="EMBL" id="JBJUIK010000001">
    <property type="protein sequence ID" value="KAL3538197.1"/>
    <property type="molecule type" value="Genomic_DNA"/>
</dbReference>
<dbReference type="AlphaFoldDB" id="A0ABD3B4Z5"/>
<name>A0ABD3B4Z5_9GENT</name>
<gene>
    <name evidence="1" type="ORF">ACH5RR_001563</name>
</gene>
<keyword evidence="2" id="KW-1185">Reference proteome</keyword>
<protein>
    <submittedName>
        <fullName evidence="1">Uncharacterized protein</fullName>
    </submittedName>
</protein>
<dbReference type="Proteomes" id="UP001630127">
    <property type="component" value="Unassembled WGS sequence"/>
</dbReference>
<organism evidence="1 2">
    <name type="scientific">Cinchona calisaya</name>
    <dbReference type="NCBI Taxonomy" id="153742"/>
    <lineage>
        <taxon>Eukaryota</taxon>
        <taxon>Viridiplantae</taxon>
        <taxon>Streptophyta</taxon>
        <taxon>Embryophyta</taxon>
        <taxon>Tracheophyta</taxon>
        <taxon>Spermatophyta</taxon>
        <taxon>Magnoliopsida</taxon>
        <taxon>eudicotyledons</taxon>
        <taxon>Gunneridae</taxon>
        <taxon>Pentapetalae</taxon>
        <taxon>asterids</taxon>
        <taxon>lamiids</taxon>
        <taxon>Gentianales</taxon>
        <taxon>Rubiaceae</taxon>
        <taxon>Cinchonoideae</taxon>
        <taxon>Cinchoneae</taxon>
        <taxon>Cinchona</taxon>
    </lineage>
</organism>